<dbReference type="EMBL" id="VLKO01000001">
    <property type="protein sequence ID" value="TWI03216.1"/>
    <property type="molecule type" value="Genomic_DNA"/>
</dbReference>
<sequence length="119" mass="13043">MITSEKLKKGVDLINQVVKKTIESPTYKKELLDNPHLAIESLYGKTISKEMNIVVEEQSNPNYIYFNIPVKPNINEVELTDEQLELVSGGEFILAGAAIIIGSGLVGAASAYAICYLLD</sequence>
<dbReference type="SUPFAM" id="SSF56209">
    <property type="entry name" value="Nitrile hydratase alpha chain"/>
    <property type="match status" value="1"/>
</dbReference>
<keyword evidence="3" id="KW-1185">Reference proteome</keyword>
<feature type="transmembrane region" description="Helical" evidence="1">
    <location>
        <begin position="92"/>
        <end position="118"/>
    </location>
</feature>
<dbReference type="InterPro" id="IPR022513">
    <property type="entry name" value="TOMM_pelo"/>
</dbReference>
<dbReference type="Proteomes" id="UP000317519">
    <property type="component" value="Unassembled WGS sequence"/>
</dbReference>
<dbReference type="Gene3D" id="3.90.330.10">
    <property type="entry name" value="Nitrile hydratase alpha /Thiocyanate hydrolase gamma"/>
    <property type="match status" value="1"/>
</dbReference>
<keyword evidence="1" id="KW-0812">Transmembrane</keyword>
<name>A0ABY3FN29_9FLAO</name>
<evidence type="ECO:0000313" key="3">
    <source>
        <dbReference type="Proteomes" id="UP000317519"/>
    </source>
</evidence>
<accession>A0ABY3FN29</accession>
<dbReference type="RefSeq" id="WP_144889002.1">
    <property type="nucleotide sequence ID" value="NZ_VLKO01000001.1"/>
</dbReference>
<evidence type="ECO:0000256" key="1">
    <source>
        <dbReference type="SAM" id="Phobius"/>
    </source>
</evidence>
<keyword evidence="1" id="KW-1133">Transmembrane helix</keyword>
<reference evidence="2 3" key="1">
    <citation type="journal article" date="2015" name="Stand. Genomic Sci.">
        <title>Genomic Encyclopedia of Bacterial and Archaeal Type Strains, Phase III: the genomes of soil and plant-associated and newly described type strains.</title>
        <authorList>
            <person name="Whitman W.B."/>
            <person name="Woyke T."/>
            <person name="Klenk H.P."/>
            <person name="Zhou Y."/>
            <person name="Lilburn T.G."/>
            <person name="Beck B.J."/>
            <person name="De Vos P."/>
            <person name="Vandamme P."/>
            <person name="Eisen J.A."/>
            <person name="Garrity G."/>
            <person name="Hugenholtz P."/>
            <person name="Kyrpides N.C."/>
        </authorList>
    </citation>
    <scope>NUCLEOTIDE SEQUENCE [LARGE SCALE GENOMIC DNA]</scope>
    <source>
        <strain evidence="2 3">CGMCC 1.6847</strain>
    </source>
</reference>
<keyword evidence="1" id="KW-0472">Membrane</keyword>
<dbReference type="InterPro" id="IPR036648">
    <property type="entry name" value="CN_Hdrase_a/SCN_Hdrase_g_sf"/>
</dbReference>
<organism evidence="2 3">
    <name type="scientific">Flavobacterium tiangeerense</name>
    <dbReference type="NCBI Taxonomy" id="459471"/>
    <lineage>
        <taxon>Bacteria</taxon>
        <taxon>Pseudomonadati</taxon>
        <taxon>Bacteroidota</taxon>
        <taxon>Flavobacteriia</taxon>
        <taxon>Flavobacteriales</taxon>
        <taxon>Flavobacteriaceae</taxon>
        <taxon>Flavobacterium</taxon>
    </lineage>
</organism>
<evidence type="ECO:0000313" key="2">
    <source>
        <dbReference type="EMBL" id="TWI03216.1"/>
    </source>
</evidence>
<proteinExistence type="predicted"/>
<comment type="caution">
    <text evidence="2">The sequence shown here is derived from an EMBL/GenBank/DDBJ whole genome shotgun (WGS) entry which is preliminary data.</text>
</comment>
<gene>
    <name evidence="2" type="ORF">IQ05_00146</name>
</gene>
<protein>
    <submittedName>
        <fullName evidence="2">Ribosomally synthesized peptide</fullName>
    </submittedName>
</protein>
<dbReference type="NCBIfam" id="TIGR03793">
    <property type="entry name" value="leader_NHLP"/>
    <property type="match status" value="1"/>
</dbReference>